<accession>A0A2T0N8T6</accession>
<protein>
    <submittedName>
        <fullName evidence="1">Uncharacterized protein</fullName>
    </submittedName>
</protein>
<sequence length="57" mass="6427">MNLPGIWPRSDFLDIATGLRPDLSAGMAHQRSYMGSAFNHLPPISRCSSKGMRLRRR</sequence>
<proteinExistence type="predicted"/>
<comment type="caution">
    <text evidence="1">The sequence shown here is derived from an EMBL/GenBank/DDBJ whole genome shotgun (WGS) entry which is preliminary data.</text>
</comment>
<keyword evidence="2" id="KW-1185">Reference proteome</keyword>
<name>A0A2T0N8T6_9ACTN</name>
<dbReference type="EMBL" id="PVNG01000002">
    <property type="protein sequence ID" value="PRX69140.1"/>
    <property type="molecule type" value="Genomic_DNA"/>
</dbReference>
<evidence type="ECO:0000313" key="2">
    <source>
        <dbReference type="Proteomes" id="UP000238312"/>
    </source>
</evidence>
<gene>
    <name evidence="1" type="ORF">B0I32_102197</name>
</gene>
<evidence type="ECO:0000313" key="1">
    <source>
        <dbReference type="EMBL" id="PRX69140.1"/>
    </source>
</evidence>
<organism evidence="1 2">
    <name type="scientific">Nonomuraea fuscirosea</name>
    <dbReference type="NCBI Taxonomy" id="1291556"/>
    <lineage>
        <taxon>Bacteria</taxon>
        <taxon>Bacillati</taxon>
        <taxon>Actinomycetota</taxon>
        <taxon>Actinomycetes</taxon>
        <taxon>Streptosporangiales</taxon>
        <taxon>Streptosporangiaceae</taxon>
        <taxon>Nonomuraea</taxon>
    </lineage>
</organism>
<dbReference type="Proteomes" id="UP000238312">
    <property type="component" value="Unassembled WGS sequence"/>
</dbReference>
<dbReference type="AlphaFoldDB" id="A0A2T0N8T6"/>
<reference evidence="1 2" key="1">
    <citation type="submission" date="2018-03" db="EMBL/GenBank/DDBJ databases">
        <title>Genomic Encyclopedia of Type Strains, Phase III (KMG-III): the genomes of soil and plant-associated and newly described type strains.</title>
        <authorList>
            <person name="Whitman W."/>
        </authorList>
    </citation>
    <scope>NUCLEOTIDE SEQUENCE [LARGE SCALE GENOMIC DNA]</scope>
    <source>
        <strain evidence="1 2">CGMCC 4.7104</strain>
    </source>
</reference>